<evidence type="ECO:0000313" key="3">
    <source>
        <dbReference type="Proteomes" id="UP000759131"/>
    </source>
</evidence>
<dbReference type="EMBL" id="OC868961">
    <property type="protein sequence ID" value="CAD7634308.1"/>
    <property type="molecule type" value="Genomic_DNA"/>
</dbReference>
<dbReference type="EMBL" id="CAJPIZ010014386">
    <property type="protein sequence ID" value="CAG2114738.1"/>
    <property type="molecule type" value="Genomic_DNA"/>
</dbReference>
<dbReference type="InterPro" id="IPR000718">
    <property type="entry name" value="Peptidase_M13"/>
</dbReference>
<dbReference type="GO" id="GO:0005886">
    <property type="term" value="C:plasma membrane"/>
    <property type="evidence" value="ECO:0007669"/>
    <property type="project" value="TreeGrafter"/>
</dbReference>
<keyword evidence="3" id="KW-1185">Reference proteome</keyword>
<dbReference type="Pfam" id="PF01431">
    <property type="entry name" value="Peptidase_M13"/>
    <property type="match status" value="2"/>
</dbReference>
<dbReference type="Proteomes" id="UP000759131">
    <property type="component" value="Unassembled WGS sequence"/>
</dbReference>
<dbReference type="SUPFAM" id="SSF55486">
    <property type="entry name" value="Metalloproteases ('zincins'), catalytic domain"/>
    <property type="match status" value="1"/>
</dbReference>
<evidence type="ECO:0000313" key="2">
    <source>
        <dbReference type="EMBL" id="CAD7634308.1"/>
    </source>
</evidence>
<accession>A0A7R9L5A8</accession>
<dbReference type="AlphaFoldDB" id="A0A7R9L5A8"/>
<dbReference type="PANTHER" id="PTHR11733:SF240">
    <property type="entry name" value="GH14155P-RELATED"/>
    <property type="match status" value="1"/>
</dbReference>
<sequence length="167" mass="19444">MMDRPWAMNLGSIGMIMAHEMTHALDIQGSLYDFKGDLRNWWSESARKTFTDKSQCFVNQYNSYRFPEQNMTALKAYQKQRSAQFERLPGKMDQFDEEQLFFISFANMWCSNNLPNAVKKTLSSGAHPPESVRVDGSLANFDKFSDAFHCKPGSKMFRQPEERCILW</sequence>
<dbReference type="GO" id="GO:0004222">
    <property type="term" value="F:metalloendopeptidase activity"/>
    <property type="evidence" value="ECO:0007669"/>
    <property type="project" value="InterPro"/>
</dbReference>
<dbReference type="InterPro" id="IPR018497">
    <property type="entry name" value="Peptidase_M13_C"/>
</dbReference>
<gene>
    <name evidence="2" type="ORF">OSB1V03_LOCUS14704</name>
</gene>
<dbReference type="PANTHER" id="PTHR11733">
    <property type="entry name" value="ZINC METALLOPROTEASE FAMILY M13 NEPRILYSIN-RELATED"/>
    <property type="match status" value="1"/>
</dbReference>
<reference evidence="2" key="1">
    <citation type="submission" date="2020-11" db="EMBL/GenBank/DDBJ databases">
        <authorList>
            <person name="Tran Van P."/>
        </authorList>
    </citation>
    <scope>NUCLEOTIDE SEQUENCE</scope>
</reference>
<dbReference type="InterPro" id="IPR024079">
    <property type="entry name" value="MetalloPept_cat_dom_sf"/>
</dbReference>
<dbReference type="GO" id="GO:0016485">
    <property type="term" value="P:protein processing"/>
    <property type="evidence" value="ECO:0007669"/>
    <property type="project" value="TreeGrafter"/>
</dbReference>
<feature type="domain" description="Peptidase M13 C-terminal" evidence="1">
    <location>
        <begin position="72"/>
        <end position="164"/>
    </location>
</feature>
<protein>
    <recommendedName>
        <fullName evidence="1">Peptidase M13 C-terminal domain-containing protein</fullName>
    </recommendedName>
</protein>
<dbReference type="OrthoDB" id="6506552at2759"/>
<dbReference type="Gene3D" id="3.40.390.10">
    <property type="entry name" value="Collagenase (Catalytic Domain)"/>
    <property type="match status" value="1"/>
</dbReference>
<name>A0A7R9L5A8_9ACAR</name>
<dbReference type="PROSITE" id="PS51885">
    <property type="entry name" value="NEPRILYSIN"/>
    <property type="match status" value="1"/>
</dbReference>
<evidence type="ECO:0000259" key="1">
    <source>
        <dbReference type="Pfam" id="PF01431"/>
    </source>
</evidence>
<proteinExistence type="predicted"/>
<feature type="domain" description="Peptidase M13 C-terminal" evidence="1">
    <location>
        <begin position="4"/>
        <end position="69"/>
    </location>
</feature>
<organism evidence="2">
    <name type="scientific">Medioppia subpectinata</name>
    <dbReference type="NCBI Taxonomy" id="1979941"/>
    <lineage>
        <taxon>Eukaryota</taxon>
        <taxon>Metazoa</taxon>
        <taxon>Ecdysozoa</taxon>
        <taxon>Arthropoda</taxon>
        <taxon>Chelicerata</taxon>
        <taxon>Arachnida</taxon>
        <taxon>Acari</taxon>
        <taxon>Acariformes</taxon>
        <taxon>Sarcoptiformes</taxon>
        <taxon>Oribatida</taxon>
        <taxon>Brachypylina</taxon>
        <taxon>Oppioidea</taxon>
        <taxon>Oppiidae</taxon>
        <taxon>Medioppia</taxon>
    </lineage>
</organism>